<evidence type="ECO:0000259" key="11">
    <source>
        <dbReference type="PROSITE" id="PS50994"/>
    </source>
</evidence>
<keyword evidence="13" id="KW-1185">Reference proteome</keyword>
<keyword evidence="8" id="KW-0808">Transferase</keyword>
<keyword evidence="9" id="KW-0238">DNA-binding</keyword>
<keyword evidence="4" id="KW-0378">Hydrolase</keyword>
<dbReference type="GO" id="GO:0003677">
    <property type="term" value="F:DNA binding"/>
    <property type="evidence" value="ECO:0007669"/>
    <property type="project" value="UniProtKB-KW"/>
</dbReference>
<dbReference type="InterPro" id="IPR056924">
    <property type="entry name" value="SH3_Tf2-1"/>
</dbReference>
<protein>
    <recommendedName>
        <fullName evidence="11">Integrase catalytic domain-containing protein</fullName>
    </recommendedName>
</protein>
<dbReference type="GO" id="GO:0003887">
    <property type="term" value="F:DNA-directed DNA polymerase activity"/>
    <property type="evidence" value="ECO:0007669"/>
    <property type="project" value="UniProtKB-KW"/>
</dbReference>
<keyword evidence="7" id="KW-0695">RNA-directed DNA polymerase</keyword>
<dbReference type="AlphaFoldDB" id="A0AAQ3PTR8"/>
<evidence type="ECO:0000256" key="7">
    <source>
        <dbReference type="ARBA" id="ARBA00022918"/>
    </source>
</evidence>
<evidence type="ECO:0000256" key="2">
    <source>
        <dbReference type="ARBA" id="ARBA00022723"/>
    </source>
</evidence>
<dbReference type="Gene3D" id="3.30.420.10">
    <property type="entry name" value="Ribonuclease H-like superfamily/Ribonuclease H"/>
    <property type="match status" value="1"/>
</dbReference>
<evidence type="ECO:0000313" key="12">
    <source>
        <dbReference type="EMBL" id="WVZ52822.1"/>
    </source>
</evidence>
<keyword evidence="1" id="KW-0645">Protease</keyword>
<dbReference type="GO" id="GO:0046872">
    <property type="term" value="F:metal ion binding"/>
    <property type="evidence" value="ECO:0007669"/>
    <property type="project" value="UniProtKB-KW"/>
</dbReference>
<dbReference type="PANTHER" id="PTHR37984">
    <property type="entry name" value="PROTEIN CBG26694"/>
    <property type="match status" value="1"/>
</dbReference>
<feature type="domain" description="Integrase catalytic" evidence="11">
    <location>
        <begin position="159"/>
        <end position="323"/>
    </location>
</feature>
<dbReference type="GO" id="GO:0004190">
    <property type="term" value="F:aspartic-type endopeptidase activity"/>
    <property type="evidence" value="ECO:0007669"/>
    <property type="project" value="UniProtKB-KW"/>
</dbReference>
<dbReference type="GO" id="GO:0003964">
    <property type="term" value="F:RNA-directed DNA polymerase activity"/>
    <property type="evidence" value="ECO:0007669"/>
    <property type="project" value="UniProtKB-KW"/>
</dbReference>
<keyword evidence="8" id="KW-0239">DNA-directed DNA polymerase</keyword>
<keyword evidence="6" id="KW-0229">DNA integration</keyword>
<sequence length="532" mass="59624">MTRLMGLKFKIVYNKGKNNVAADALSRIAHLMTMQAVSEVQPAWLQEVVNSYTTDTLAQKLLTRLAISSSDASGYTLEQGIIKKQGRIWIGHNSALQTRIIVALHASAMGGHSGVNATYQRLKQYFSWHGMKVSVEDYVKQCAVCQHAKHTNTAPAGLLQPLPIPRGIWQDLSMDFIEGLPKSEGYSVILVVVDRLTKAAHFIPLKHPYTALTVAKVFLDSVVRLHGLLVSLVSDHDPIFISAFWRELFKLYKVQLALSTAYHPQSDGQTERVNQCLEMYLRCAVHDTPTQWKSWLPLAELWYNATFHTALGCSPFKALFGYDPNIGCSVMTSPTTPPTVIDLIKTRELHLQSLKHHLAAAQNRMKMQADKKRSDLEFQLGERVLLKLQPYTQTSVANRPYPKLAFKYYGPYTVLERIGKVAYKLDLPDSSAIHPVFHVSQLKPFHSDFSPVFSTLPSTTDFSVVKTHSQLQSLIDAVLLLLKSKLHGLDFQILLLLGKIIQCFTSAFQQHPFGDKRHLRRGGLVMNGGGVQ</sequence>
<evidence type="ECO:0000256" key="8">
    <source>
        <dbReference type="ARBA" id="ARBA00022932"/>
    </source>
</evidence>
<evidence type="ECO:0000256" key="6">
    <source>
        <dbReference type="ARBA" id="ARBA00022908"/>
    </source>
</evidence>
<accession>A0AAQ3PTR8</accession>
<dbReference type="InterPro" id="IPR001584">
    <property type="entry name" value="Integrase_cat-core"/>
</dbReference>
<dbReference type="GO" id="GO:0015074">
    <property type="term" value="P:DNA integration"/>
    <property type="evidence" value="ECO:0007669"/>
    <property type="project" value="UniProtKB-KW"/>
</dbReference>
<dbReference type="Gene3D" id="1.10.340.70">
    <property type="match status" value="1"/>
</dbReference>
<gene>
    <name evidence="12" type="ORF">U9M48_003843</name>
</gene>
<dbReference type="Pfam" id="PF17921">
    <property type="entry name" value="Integrase_H2C2"/>
    <property type="match status" value="1"/>
</dbReference>
<keyword evidence="2" id="KW-0479">Metal-binding</keyword>
<evidence type="ECO:0000256" key="4">
    <source>
        <dbReference type="ARBA" id="ARBA00022801"/>
    </source>
</evidence>
<dbReference type="SUPFAM" id="SSF53098">
    <property type="entry name" value="Ribonuclease H-like"/>
    <property type="match status" value="1"/>
</dbReference>
<dbReference type="InterPro" id="IPR012337">
    <property type="entry name" value="RNaseH-like_sf"/>
</dbReference>
<evidence type="ECO:0000256" key="5">
    <source>
        <dbReference type="ARBA" id="ARBA00022842"/>
    </source>
</evidence>
<keyword evidence="8" id="KW-0548">Nucleotidyltransferase</keyword>
<evidence type="ECO:0000256" key="10">
    <source>
        <dbReference type="ARBA" id="ARBA00023172"/>
    </source>
</evidence>
<reference evidence="12 13" key="1">
    <citation type="submission" date="2024-02" db="EMBL/GenBank/DDBJ databases">
        <title>High-quality chromosome-scale genome assembly of Pensacola bahiagrass (Paspalum notatum Flugge var. saurae).</title>
        <authorList>
            <person name="Vega J.M."/>
            <person name="Podio M."/>
            <person name="Orjuela J."/>
            <person name="Siena L.A."/>
            <person name="Pessino S.C."/>
            <person name="Combes M.C."/>
            <person name="Mariac C."/>
            <person name="Albertini E."/>
            <person name="Pupilli F."/>
            <person name="Ortiz J.P.A."/>
            <person name="Leblanc O."/>
        </authorList>
    </citation>
    <scope>NUCLEOTIDE SEQUENCE [LARGE SCALE GENOMIC DNA]</scope>
    <source>
        <strain evidence="12">R1</strain>
        <tissue evidence="12">Leaf</tissue>
    </source>
</reference>
<evidence type="ECO:0000256" key="1">
    <source>
        <dbReference type="ARBA" id="ARBA00022670"/>
    </source>
</evidence>
<dbReference type="Proteomes" id="UP001341281">
    <property type="component" value="Chromosome 01"/>
</dbReference>
<dbReference type="InterPro" id="IPR050951">
    <property type="entry name" value="Retrovirus_Pol_polyprotein"/>
</dbReference>
<organism evidence="12 13">
    <name type="scientific">Paspalum notatum var. saurae</name>
    <dbReference type="NCBI Taxonomy" id="547442"/>
    <lineage>
        <taxon>Eukaryota</taxon>
        <taxon>Viridiplantae</taxon>
        <taxon>Streptophyta</taxon>
        <taxon>Embryophyta</taxon>
        <taxon>Tracheophyta</taxon>
        <taxon>Spermatophyta</taxon>
        <taxon>Magnoliopsida</taxon>
        <taxon>Liliopsida</taxon>
        <taxon>Poales</taxon>
        <taxon>Poaceae</taxon>
        <taxon>PACMAD clade</taxon>
        <taxon>Panicoideae</taxon>
        <taxon>Andropogonodae</taxon>
        <taxon>Paspaleae</taxon>
        <taxon>Paspalinae</taxon>
        <taxon>Paspalum</taxon>
    </lineage>
</organism>
<dbReference type="Pfam" id="PF24626">
    <property type="entry name" value="SH3_Tf2-1"/>
    <property type="match status" value="1"/>
</dbReference>
<dbReference type="EMBL" id="CP144745">
    <property type="protein sequence ID" value="WVZ52822.1"/>
    <property type="molecule type" value="Genomic_DNA"/>
</dbReference>
<keyword evidence="10" id="KW-0233">DNA recombination</keyword>
<dbReference type="GO" id="GO:0006508">
    <property type="term" value="P:proteolysis"/>
    <property type="evidence" value="ECO:0007669"/>
    <property type="project" value="UniProtKB-KW"/>
</dbReference>
<name>A0AAQ3PTR8_PASNO</name>
<dbReference type="GO" id="GO:0006310">
    <property type="term" value="P:DNA recombination"/>
    <property type="evidence" value="ECO:0007669"/>
    <property type="project" value="UniProtKB-KW"/>
</dbReference>
<keyword evidence="3" id="KW-0064">Aspartyl protease</keyword>
<dbReference type="InterPro" id="IPR041588">
    <property type="entry name" value="Integrase_H2C2"/>
</dbReference>
<evidence type="ECO:0000256" key="9">
    <source>
        <dbReference type="ARBA" id="ARBA00023125"/>
    </source>
</evidence>
<proteinExistence type="predicted"/>
<dbReference type="InterPro" id="IPR036397">
    <property type="entry name" value="RNaseH_sf"/>
</dbReference>
<evidence type="ECO:0000256" key="3">
    <source>
        <dbReference type="ARBA" id="ARBA00022750"/>
    </source>
</evidence>
<keyword evidence="5" id="KW-0460">Magnesium</keyword>
<evidence type="ECO:0000313" key="13">
    <source>
        <dbReference type="Proteomes" id="UP001341281"/>
    </source>
</evidence>
<dbReference type="PANTHER" id="PTHR37984:SF5">
    <property type="entry name" value="PROTEIN NYNRIN-LIKE"/>
    <property type="match status" value="1"/>
</dbReference>
<dbReference type="PROSITE" id="PS50994">
    <property type="entry name" value="INTEGRASE"/>
    <property type="match status" value="1"/>
</dbReference>